<dbReference type="EMBL" id="MWQO01000023">
    <property type="protein sequence ID" value="THD10632.1"/>
    <property type="molecule type" value="Genomic_DNA"/>
</dbReference>
<evidence type="ECO:0000313" key="2">
    <source>
        <dbReference type="EMBL" id="THD10632.1"/>
    </source>
</evidence>
<dbReference type="PROSITE" id="PS51482">
    <property type="entry name" value="DEGV"/>
    <property type="match status" value="1"/>
</dbReference>
<dbReference type="InterPro" id="IPR043168">
    <property type="entry name" value="DegV_C"/>
</dbReference>
<gene>
    <name evidence="2" type="ORF">B1806_07165</name>
</gene>
<dbReference type="PANTHER" id="PTHR33434">
    <property type="entry name" value="DEGV DOMAIN-CONTAINING PROTEIN DR_1986-RELATED"/>
    <property type="match status" value="1"/>
</dbReference>
<dbReference type="STRING" id="993689.GCA_002077135_01048"/>
<dbReference type="Gene3D" id="3.30.1180.10">
    <property type="match status" value="1"/>
</dbReference>
<reference evidence="2 3" key="1">
    <citation type="submission" date="2017-02" db="EMBL/GenBank/DDBJ databases">
        <title>Whole genome sequencing of Metallibacterium scheffleri DSM 24874 (T).</title>
        <authorList>
            <person name="Kumar S."/>
            <person name="Patil P."/>
            <person name="Patil P.B."/>
        </authorList>
    </citation>
    <scope>NUCLEOTIDE SEQUENCE [LARGE SCALE GENOMIC DNA]</scope>
    <source>
        <strain evidence="2 3">DSM 24874</strain>
    </source>
</reference>
<dbReference type="InterPro" id="IPR050270">
    <property type="entry name" value="DegV_domain_contain"/>
</dbReference>
<organism evidence="2 3">
    <name type="scientific">Metallibacterium scheffleri</name>
    <dbReference type="NCBI Taxonomy" id="993689"/>
    <lineage>
        <taxon>Bacteria</taxon>
        <taxon>Pseudomonadati</taxon>
        <taxon>Pseudomonadota</taxon>
        <taxon>Gammaproteobacteria</taxon>
        <taxon>Lysobacterales</taxon>
        <taxon>Rhodanobacteraceae</taxon>
        <taxon>Metallibacterium</taxon>
    </lineage>
</organism>
<sequence length="314" mass="34731">MRVGLVVDSACDLPAEFLRAHDITLLPISVRSDLITFEDRRDPVATLRFFREQLGDRAHHAESEPLSVAQVHELFLRELVTRYDAVVALTITASRSKIYENTLQASFSILKDYRPIRQAAGYDSPFQLRVIDSQTLFAGQVPGAWEAVRMIGSGASAAQIRERMEFLAPQCYGYFLPRDLYYLRARAQKRGDRSVGWFSATLGSALDIKPVVRGWRKATEPVGKVRGFEHGAGVLFAHAAERVRAGLLVPVVGLSYGGELEVMRALPGYQDLCNTCDEHGVQLIESVMSMTAMVNVGAEGLTVGFASAEYEAKF</sequence>
<evidence type="ECO:0000313" key="3">
    <source>
        <dbReference type="Proteomes" id="UP000307749"/>
    </source>
</evidence>
<dbReference type="GO" id="GO:0008289">
    <property type="term" value="F:lipid binding"/>
    <property type="evidence" value="ECO:0007669"/>
    <property type="project" value="UniProtKB-KW"/>
</dbReference>
<accession>A0A4S3KNU7</accession>
<dbReference type="SUPFAM" id="SSF82549">
    <property type="entry name" value="DAK1/DegV-like"/>
    <property type="match status" value="1"/>
</dbReference>
<dbReference type="PANTHER" id="PTHR33434:SF2">
    <property type="entry name" value="FATTY ACID-BINDING PROTEIN TM_1468"/>
    <property type="match status" value="1"/>
</dbReference>
<dbReference type="RefSeq" id="WP_081126387.1">
    <property type="nucleotide sequence ID" value="NZ_LDOS01000001.1"/>
</dbReference>
<keyword evidence="3" id="KW-1185">Reference proteome</keyword>
<dbReference type="Proteomes" id="UP000307749">
    <property type="component" value="Unassembled WGS sequence"/>
</dbReference>
<dbReference type="AlphaFoldDB" id="A0A4S3KNU7"/>
<dbReference type="Gene3D" id="3.40.50.10170">
    <property type="match status" value="1"/>
</dbReference>
<keyword evidence="1" id="KW-0446">Lipid-binding</keyword>
<dbReference type="OrthoDB" id="6190387at2"/>
<name>A0A4S3KNU7_9GAMM</name>
<comment type="caution">
    <text evidence="2">The sequence shown here is derived from an EMBL/GenBank/DDBJ whole genome shotgun (WGS) entry which is preliminary data.</text>
</comment>
<dbReference type="Pfam" id="PF02645">
    <property type="entry name" value="DegV"/>
    <property type="match status" value="1"/>
</dbReference>
<dbReference type="InterPro" id="IPR003797">
    <property type="entry name" value="DegV"/>
</dbReference>
<proteinExistence type="predicted"/>
<evidence type="ECO:0000256" key="1">
    <source>
        <dbReference type="ARBA" id="ARBA00023121"/>
    </source>
</evidence>
<protein>
    <submittedName>
        <fullName evidence="2">Fatty acid-binding protein DegV</fullName>
    </submittedName>
</protein>